<dbReference type="SUPFAM" id="SSF158702">
    <property type="entry name" value="Sec63 N-terminal domain-like"/>
    <property type="match status" value="1"/>
</dbReference>
<organism evidence="3 4">
    <name type="scientific">Vittaforma corneae (strain ATCC 50505)</name>
    <name type="common">Microsporidian parasite</name>
    <name type="synonym">Nosema corneum</name>
    <dbReference type="NCBI Taxonomy" id="993615"/>
    <lineage>
        <taxon>Eukaryota</taxon>
        <taxon>Fungi</taxon>
        <taxon>Fungi incertae sedis</taxon>
        <taxon>Microsporidia</taxon>
        <taxon>Nosematidae</taxon>
        <taxon>Vittaforma</taxon>
    </lineage>
</organism>
<evidence type="ECO:0000313" key="4">
    <source>
        <dbReference type="Proteomes" id="UP000011082"/>
    </source>
</evidence>
<dbReference type="Proteomes" id="UP000011082">
    <property type="component" value="Unassembled WGS sequence"/>
</dbReference>
<dbReference type="PANTHER" id="PTHR24075">
    <property type="entry name" value="SEC63 DOMAIN-CONTAINING"/>
    <property type="match status" value="1"/>
</dbReference>
<dbReference type="PROSITE" id="PS50076">
    <property type="entry name" value="DNAJ_2"/>
    <property type="match status" value="1"/>
</dbReference>
<dbReference type="STRING" id="993615.L2GKX8"/>
<keyword evidence="1" id="KW-0812">Transmembrane</keyword>
<dbReference type="PANTHER" id="PTHR24075:SF0">
    <property type="entry name" value="TRANSLOCATION PROTEIN SEC63 HOMOLOG"/>
    <property type="match status" value="1"/>
</dbReference>
<feature type="transmembrane region" description="Helical" evidence="1">
    <location>
        <begin position="12"/>
        <end position="33"/>
    </location>
</feature>
<keyword evidence="4" id="KW-1185">Reference proteome</keyword>
<keyword evidence="1" id="KW-0472">Membrane</keyword>
<dbReference type="InParanoid" id="L2GKX8"/>
<dbReference type="SUPFAM" id="SSF46565">
    <property type="entry name" value="Chaperone J-domain"/>
    <property type="match status" value="1"/>
</dbReference>
<dbReference type="GO" id="GO:0031207">
    <property type="term" value="C:Sec62/Sec63 complex"/>
    <property type="evidence" value="ECO:0007669"/>
    <property type="project" value="TreeGrafter"/>
</dbReference>
<dbReference type="GO" id="GO:0008320">
    <property type="term" value="F:protein transmembrane transporter activity"/>
    <property type="evidence" value="ECO:0007669"/>
    <property type="project" value="TreeGrafter"/>
</dbReference>
<evidence type="ECO:0000313" key="3">
    <source>
        <dbReference type="EMBL" id="ELA41511.1"/>
    </source>
</evidence>
<dbReference type="SMART" id="SM00271">
    <property type="entry name" value="DnaJ"/>
    <property type="match status" value="1"/>
</dbReference>
<evidence type="ECO:0000256" key="1">
    <source>
        <dbReference type="SAM" id="Phobius"/>
    </source>
</evidence>
<dbReference type="OrthoDB" id="1734229at2759"/>
<dbReference type="AlphaFoldDB" id="L2GKX8"/>
<dbReference type="OMA" id="YNICTIR"/>
<dbReference type="Gene3D" id="1.10.287.110">
    <property type="entry name" value="DnaJ domain"/>
    <property type="match status" value="1"/>
</dbReference>
<dbReference type="CDD" id="cd06257">
    <property type="entry name" value="DnaJ"/>
    <property type="match status" value="1"/>
</dbReference>
<accession>L2GKX8</accession>
<dbReference type="GO" id="GO:0003723">
    <property type="term" value="F:RNA binding"/>
    <property type="evidence" value="ECO:0007669"/>
    <property type="project" value="TreeGrafter"/>
</dbReference>
<dbReference type="PRINTS" id="PR00625">
    <property type="entry name" value="JDOMAIN"/>
</dbReference>
<gene>
    <name evidence="3" type="ORF">VICG_01495</name>
</gene>
<dbReference type="EMBL" id="JH370143">
    <property type="protein sequence ID" value="ELA41511.1"/>
    <property type="molecule type" value="Genomic_DNA"/>
</dbReference>
<protein>
    <recommendedName>
        <fullName evidence="2">J domain-containing protein</fullName>
    </recommendedName>
</protein>
<evidence type="ECO:0000259" key="2">
    <source>
        <dbReference type="PROSITE" id="PS50076"/>
    </source>
</evidence>
<dbReference type="RefSeq" id="XP_007604941.1">
    <property type="nucleotide sequence ID" value="XM_007604879.1"/>
</dbReference>
<dbReference type="GO" id="GO:0006620">
    <property type="term" value="P:post-translational protein targeting to endoplasmic reticulum membrane"/>
    <property type="evidence" value="ECO:0007669"/>
    <property type="project" value="TreeGrafter"/>
</dbReference>
<dbReference type="InterPro" id="IPR001623">
    <property type="entry name" value="DnaJ_domain"/>
</dbReference>
<dbReference type="GO" id="GO:0006614">
    <property type="term" value="P:SRP-dependent cotranslational protein targeting to membrane"/>
    <property type="evidence" value="ECO:0007669"/>
    <property type="project" value="TreeGrafter"/>
</dbReference>
<dbReference type="VEuPathDB" id="MicrosporidiaDB:VICG_01495"/>
<dbReference type="Pfam" id="PF00226">
    <property type="entry name" value="DnaJ"/>
    <property type="match status" value="1"/>
</dbReference>
<proteinExistence type="predicted"/>
<dbReference type="GeneID" id="19882206"/>
<name>L2GKX8_VITCO</name>
<feature type="transmembrane region" description="Helical" evidence="1">
    <location>
        <begin position="160"/>
        <end position="193"/>
    </location>
</feature>
<dbReference type="HOGENOM" id="CLU_494335_0_0_1"/>
<feature type="domain" description="J" evidence="2">
    <location>
        <begin position="88"/>
        <end position="147"/>
    </location>
</feature>
<sequence>MKQQQLDKDGLASSYLLLTALIPLSTYLLYSLLKRAPVFKCACKNCISKKPKRNLPKTMSTAVVCLIVAYLCKNVLTIKINKKTADFDPFQVLNVTPESSFEEIKKNYRKMLKVFNKRLNKKNFKEEATEGIKNLNKAFAILKDPESLNNWISNGPSKELLIAIPSFILNFSSSFLIFYIILIAVAVPVYFLLRHFAFKKISFSGSEYVSNERFYEDICNFSEIPSIILHQCIFIMGKSVEFASKKWNRRLPKDCVRILEMDYAIPVMDDEEGYHRILMYLARRIEDSDDREYIRSRSSMLIESFKRIASSKGKTKVFEALLIIEKMVNQAIFSAEYYQLQYPGIQFEQASQVVFSNEPTKKTLHADEKIINRFLGGRELKIALNVLNNIPTITISELKAFTIDTAVENCDFGQEEAQVIKKEGDFFVIPKDSQAYIRFKLISPRLVPICHTPFSQGIVFNKWTVYLKINDRLEGDVFFLDAFEGVKKIKMSIPCSNGKQNVKVHVVSNGYFSNDCSSALTIKSS</sequence>
<reference evidence="4" key="1">
    <citation type="submission" date="2011-05" db="EMBL/GenBank/DDBJ databases">
        <title>The genome sequence of Vittaforma corneae strain ATCC 50505.</title>
        <authorList>
            <consortium name="The Broad Institute Genome Sequencing Platform"/>
            <person name="Cuomo C."/>
            <person name="Didier E."/>
            <person name="Bowers L."/>
            <person name="Young S.K."/>
            <person name="Zeng Q."/>
            <person name="Gargeya S."/>
            <person name="Fitzgerald M."/>
            <person name="Haas B."/>
            <person name="Abouelleil A."/>
            <person name="Alvarado L."/>
            <person name="Arachchi H.M."/>
            <person name="Berlin A."/>
            <person name="Chapman S.B."/>
            <person name="Gearin G."/>
            <person name="Goldberg J."/>
            <person name="Griggs A."/>
            <person name="Gujja S."/>
            <person name="Hansen M."/>
            <person name="Heiman D."/>
            <person name="Howarth C."/>
            <person name="Larimer J."/>
            <person name="Lui A."/>
            <person name="MacDonald P.J.P."/>
            <person name="McCowen C."/>
            <person name="Montmayeur A."/>
            <person name="Murphy C."/>
            <person name="Neiman D."/>
            <person name="Pearson M."/>
            <person name="Priest M."/>
            <person name="Roberts A."/>
            <person name="Saif S."/>
            <person name="Shea T."/>
            <person name="Sisk P."/>
            <person name="Stolte C."/>
            <person name="Sykes S."/>
            <person name="Wortman J."/>
            <person name="Nusbaum C."/>
            <person name="Birren B."/>
        </authorList>
    </citation>
    <scope>NUCLEOTIDE SEQUENCE [LARGE SCALE GENOMIC DNA]</scope>
    <source>
        <strain evidence="4">ATCC 50505</strain>
    </source>
</reference>
<keyword evidence="1" id="KW-1133">Transmembrane helix</keyword>
<dbReference type="InterPro" id="IPR036869">
    <property type="entry name" value="J_dom_sf"/>
</dbReference>